<dbReference type="CDD" id="cd23342">
    <property type="entry name" value="beta-trefoil_FSCN_ZgPorA-like"/>
    <property type="match status" value="1"/>
</dbReference>
<reference evidence="2" key="1">
    <citation type="submission" date="2022-11" db="UniProtKB">
        <authorList>
            <consortium name="WormBaseParasite"/>
        </authorList>
    </citation>
    <scope>IDENTIFICATION</scope>
</reference>
<dbReference type="WBParaSite" id="PSU_v2.g6980.t1">
    <property type="protein sequence ID" value="PSU_v2.g6980.t1"/>
    <property type="gene ID" value="PSU_v2.g6980"/>
</dbReference>
<dbReference type="PANTHER" id="PTHR33351:SF1">
    <property type="entry name" value="IG-LIKE DOMAIN-CONTAINING PROTEIN-RELATED"/>
    <property type="match status" value="1"/>
</dbReference>
<dbReference type="InterPro" id="IPR052883">
    <property type="entry name" value="Hisactophilin"/>
</dbReference>
<accession>A0A914Z507</accession>
<dbReference type="AlphaFoldDB" id="A0A914Z507"/>
<dbReference type="InterPro" id="IPR008999">
    <property type="entry name" value="Actin-crosslinking"/>
</dbReference>
<evidence type="ECO:0000313" key="2">
    <source>
        <dbReference type="WBParaSite" id="PSU_v2.g6980.t1"/>
    </source>
</evidence>
<proteinExistence type="predicted"/>
<dbReference type="PANTHER" id="PTHR33351">
    <property type="entry name" value="HISACTOPHILIN-1-RELATED"/>
    <property type="match status" value="1"/>
</dbReference>
<dbReference type="GO" id="GO:0030041">
    <property type="term" value="P:actin filament polymerization"/>
    <property type="evidence" value="ECO:0007669"/>
    <property type="project" value="TreeGrafter"/>
</dbReference>
<evidence type="ECO:0000313" key="1">
    <source>
        <dbReference type="Proteomes" id="UP000887577"/>
    </source>
</evidence>
<dbReference type="SUPFAM" id="SSF50405">
    <property type="entry name" value="Actin-crosslinking proteins"/>
    <property type="match status" value="1"/>
</dbReference>
<protein>
    <submittedName>
        <fullName evidence="2">Uncharacterized protein</fullName>
    </submittedName>
</protein>
<dbReference type="GO" id="GO:0015629">
    <property type="term" value="C:actin cytoskeleton"/>
    <property type="evidence" value="ECO:0007669"/>
    <property type="project" value="TreeGrafter"/>
</dbReference>
<dbReference type="GO" id="GO:0051015">
    <property type="term" value="F:actin filament binding"/>
    <property type="evidence" value="ECO:0007669"/>
    <property type="project" value="TreeGrafter"/>
</dbReference>
<sequence length="362" mass="42229">MDLNYYLKLNDEFRDVQLSWIKNLTEMQAFISMFEEYQANNPTNDLSELKLPVSICGVKEMVRIHLDNPNEKHVFIRGNNGKYISGENGERGMRCDREVPLEWEKFIIEDVGNGKIALKSMNKYVSSENGNGAITCNRRHADAWEYFDMINNDDGSVAFKGNNGKYITSENGKKDIACYIDVMKGWEKFHIEHLPSPADEVLLSWKLFNEHFTNLYNKYDAAVTAKKNINPENYFYAKAVTVHHDGDGHYATYHQEKRFDQDSFKKDMKKVDEQCYHAKWHLNQQYHHLYCLLERENSRDETISKMYSNIYPAKTFLEAKMKKEEVVEVEIKEEEPHAIANVNLIPALGEDDDVEDDCVLVY</sequence>
<dbReference type="Proteomes" id="UP000887577">
    <property type="component" value="Unplaced"/>
</dbReference>
<organism evidence="1 2">
    <name type="scientific">Panagrolaimus superbus</name>
    <dbReference type="NCBI Taxonomy" id="310955"/>
    <lineage>
        <taxon>Eukaryota</taxon>
        <taxon>Metazoa</taxon>
        <taxon>Ecdysozoa</taxon>
        <taxon>Nematoda</taxon>
        <taxon>Chromadorea</taxon>
        <taxon>Rhabditida</taxon>
        <taxon>Tylenchina</taxon>
        <taxon>Panagrolaimomorpha</taxon>
        <taxon>Panagrolaimoidea</taxon>
        <taxon>Panagrolaimidae</taxon>
        <taxon>Panagrolaimus</taxon>
    </lineage>
</organism>
<keyword evidence="1" id="KW-1185">Reference proteome</keyword>
<dbReference type="Gene3D" id="2.80.10.50">
    <property type="match status" value="1"/>
</dbReference>
<name>A0A914Z507_9BILA</name>